<proteinExistence type="inferred from homology"/>
<feature type="domain" description="GST N-terminal" evidence="4">
    <location>
        <begin position="42"/>
        <end position="126"/>
    </location>
</feature>
<dbReference type="CDD" id="cd03048">
    <property type="entry name" value="GST_N_Ure2p_like"/>
    <property type="match status" value="1"/>
</dbReference>
<dbReference type="SFLD" id="SFLDG00358">
    <property type="entry name" value="Main_(cytGST)"/>
    <property type="match status" value="1"/>
</dbReference>
<dbReference type="PANTHER" id="PTHR44051">
    <property type="entry name" value="GLUTATHIONE S-TRANSFERASE-RELATED"/>
    <property type="match status" value="1"/>
</dbReference>
<dbReference type="InterPro" id="IPR004046">
    <property type="entry name" value="GST_C"/>
</dbReference>
<feature type="compositionally biased region" description="Polar residues" evidence="3">
    <location>
        <begin position="24"/>
        <end position="42"/>
    </location>
</feature>
<dbReference type="InterPro" id="IPR010987">
    <property type="entry name" value="Glutathione-S-Trfase_C-like"/>
</dbReference>
<evidence type="ECO:0000256" key="1">
    <source>
        <dbReference type="ARBA" id="ARBA00007409"/>
    </source>
</evidence>
<evidence type="ECO:0000256" key="3">
    <source>
        <dbReference type="SAM" id="MobiDB-lite"/>
    </source>
</evidence>
<gene>
    <name evidence="6" type="ORF">BD310DRAFT_812415</name>
</gene>
<dbReference type="STRING" id="114155.A0A4Q9Q3K1"/>
<protein>
    <submittedName>
        <fullName evidence="6">Glutathione S-transferase C-terminal-like protein</fullName>
    </submittedName>
</protein>
<dbReference type="InterPro" id="IPR036282">
    <property type="entry name" value="Glutathione-S-Trfase_C_sf"/>
</dbReference>
<dbReference type="Pfam" id="PF02798">
    <property type="entry name" value="GST_N"/>
    <property type="match status" value="1"/>
</dbReference>
<evidence type="ECO:0000313" key="6">
    <source>
        <dbReference type="EMBL" id="TBU61857.1"/>
    </source>
</evidence>
<dbReference type="SUPFAM" id="SSF52833">
    <property type="entry name" value="Thioredoxin-like"/>
    <property type="match status" value="1"/>
</dbReference>
<evidence type="ECO:0000313" key="7">
    <source>
        <dbReference type="Proteomes" id="UP000292082"/>
    </source>
</evidence>
<dbReference type="InterPro" id="IPR036249">
    <property type="entry name" value="Thioredoxin-like_sf"/>
</dbReference>
<evidence type="ECO:0000259" key="4">
    <source>
        <dbReference type="PROSITE" id="PS50404"/>
    </source>
</evidence>
<dbReference type="PROSITE" id="PS50404">
    <property type="entry name" value="GST_NTER"/>
    <property type="match status" value="1"/>
</dbReference>
<dbReference type="SFLD" id="SFLDG01151">
    <property type="entry name" value="Main.2:_Nu-like"/>
    <property type="match status" value="1"/>
</dbReference>
<dbReference type="EMBL" id="ML145096">
    <property type="protein sequence ID" value="TBU61857.1"/>
    <property type="molecule type" value="Genomic_DNA"/>
</dbReference>
<keyword evidence="7" id="KW-1185">Reference proteome</keyword>
<evidence type="ECO:0000259" key="5">
    <source>
        <dbReference type="PROSITE" id="PS50405"/>
    </source>
</evidence>
<evidence type="ECO:0000256" key="2">
    <source>
        <dbReference type="RuleBase" id="RU003494"/>
    </source>
</evidence>
<feature type="compositionally biased region" description="Low complexity" evidence="3">
    <location>
        <begin position="7"/>
        <end position="18"/>
    </location>
</feature>
<feature type="domain" description="GST C-terminal" evidence="5">
    <location>
        <begin position="135"/>
        <end position="255"/>
    </location>
</feature>
<dbReference type="Gene3D" id="1.20.1050.10">
    <property type="match status" value="1"/>
</dbReference>
<organism evidence="6 7">
    <name type="scientific">Dichomitus squalens</name>
    <dbReference type="NCBI Taxonomy" id="114155"/>
    <lineage>
        <taxon>Eukaryota</taxon>
        <taxon>Fungi</taxon>
        <taxon>Dikarya</taxon>
        <taxon>Basidiomycota</taxon>
        <taxon>Agaricomycotina</taxon>
        <taxon>Agaricomycetes</taxon>
        <taxon>Polyporales</taxon>
        <taxon>Polyporaceae</taxon>
        <taxon>Dichomitus</taxon>
    </lineage>
</organism>
<dbReference type="PROSITE" id="PS50405">
    <property type="entry name" value="GST_CTER"/>
    <property type="match status" value="1"/>
</dbReference>
<dbReference type="Pfam" id="PF00043">
    <property type="entry name" value="GST_C"/>
    <property type="match status" value="1"/>
</dbReference>
<dbReference type="SFLD" id="SFLDS00019">
    <property type="entry name" value="Glutathione_Transferase_(cytos"/>
    <property type="match status" value="1"/>
</dbReference>
<dbReference type="InterPro" id="IPR004045">
    <property type="entry name" value="Glutathione_S-Trfase_N"/>
</dbReference>
<reference evidence="6 7" key="1">
    <citation type="submission" date="2019-01" db="EMBL/GenBank/DDBJ databases">
        <title>Draft genome sequences of three monokaryotic isolates of the white-rot basidiomycete fungus Dichomitus squalens.</title>
        <authorList>
            <consortium name="DOE Joint Genome Institute"/>
            <person name="Lopez S.C."/>
            <person name="Andreopoulos B."/>
            <person name="Pangilinan J."/>
            <person name="Lipzen A."/>
            <person name="Riley R."/>
            <person name="Ahrendt S."/>
            <person name="Ng V."/>
            <person name="Barry K."/>
            <person name="Daum C."/>
            <person name="Grigoriev I.V."/>
            <person name="Hilden K.S."/>
            <person name="Makela M.R."/>
            <person name="de Vries R.P."/>
        </authorList>
    </citation>
    <scope>NUCLEOTIDE SEQUENCE [LARGE SCALE GENOMIC DNA]</scope>
    <source>
        <strain evidence="6 7">CBS 464.89</strain>
    </source>
</reference>
<sequence>MSRRVGAQAASALKQAQSPWGCRSAQTSRYSTATSPSSKPLQLYTAPTPNGRKVSLLLEELKEQYGLKYDVHPIDIRKDTQKEPWSIKMNPNGRIPVLVDSNRENFTVFESAAILLYLQQHYDSQPKFSFDPRTRPDEYSEMLQWIFFSHGGIGPMQGQANHFLRAAPEDIPYAKKRYLTETKRLYGVLDIRLRGRDWLAGTGRGAYSIADINAFPWVDSHGFTGIESMDEWPHVKAWLERTAERPAVKSGMQVP</sequence>
<keyword evidence="6" id="KW-0808">Transferase</keyword>
<dbReference type="GO" id="GO:0016740">
    <property type="term" value="F:transferase activity"/>
    <property type="evidence" value="ECO:0007669"/>
    <property type="project" value="UniProtKB-KW"/>
</dbReference>
<dbReference type="AlphaFoldDB" id="A0A4Q9Q3K1"/>
<comment type="similarity">
    <text evidence="1 2">Belongs to the GST superfamily.</text>
</comment>
<name>A0A4Q9Q3K1_9APHY</name>
<dbReference type="Gene3D" id="3.40.30.10">
    <property type="entry name" value="Glutaredoxin"/>
    <property type="match status" value="1"/>
</dbReference>
<dbReference type="PANTHER" id="PTHR44051:SF8">
    <property type="entry name" value="GLUTATHIONE S-TRANSFERASE GSTA"/>
    <property type="match status" value="1"/>
</dbReference>
<accession>A0A4Q9Q3K1</accession>
<dbReference type="InterPro" id="IPR040079">
    <property type="entry name" value="Glutathione_S-Trfase"/>
</dbReference>
<feature type="region of interest" description="Disordered" evidence="3">
    <location>
        <begin position="1"/>
        <end position="42"/>
    </location>
</feature>
<dbReference type="Proteomes" id="UP000292082">
    <property type="component" value="Unassembled WGS sequence"/>
</dbReference>
<dbReference type="SUPFAM" id="SSF47616">
    <property type="entry name" value="GST C-terminal domain-like"/>
    <property type="match status" value="1"/>
</dbReference>